<proteinExistence type="predicted"/>
<gene>
    <name evidence="3" type="ORF">HMPREF9607_01601</name>
</gene>
<sequence length="206" mass="20963">MKIRGQGRGAETRRPAPSATREETAVALVTRDGRLAEVVGSVAASGGVGVDVVGSREAVSRAWSKHGPLLVGADMAGSVMTWGLSPRPGSYVVGFDAEEAARWSAGLTASVIVVPQANQVLTEILHDELATTSRATVIQVSSSAGGTGVSTLAAGLAWAAARSGIKVGLVELDPSVGGIDLLLAVRYREKGRVAVARVGVGPRGDD</sequence>
<reference evidence="3" key="1">
    <citation type="submission" date="2010-08" db="EMBL/GenBank/DDBJ databases">
        <authorList>
            <person name="Weinstock G."/>
            <person name="Sodergren E."/>
            <person name="Clifton S."/>
            <person name="Fulton L."/>
            <person name="Fulton B."/>
            <person name="Courtney L."/>
            <person name="Fronick C."/>
            <person name="Harrison M."/>
            <person name="Strong C."/>
            <person name="Farmer C."/>
            <person name="Delahaunty K."/>
            <person name="Markovic C."/>
            <person name="Hall O."/>
            <person name="Minx P."/>
            <person name="Tomlinson C."/>
            <person name="Mitreva M."/>
            <person name="Hou S."/>
            <person name="Chen J."/>
            <person name="Wollam A."/>
            <person name="Pepin K.H."/>
            <person name="Johnson M."/>
            <person name="Bhonagiri V."/>
            <person name="Zhang X."/>
            <person name="Suruliraj S."/>
            <person name="Warren W."/>
            <person name="Chinwalla A."/>
            <person name="Mardis E.R."/>
            <person name="Wilson R.K."/>
        </authorList>
    </citation>
    <scope>NUCLEOTIDE SEQUENCE [LARGE SCALE GENOMIC DNA]</scope>
    <source>
        <strain evidence="3">HL044PA1</strain>
    </source>
</reference>
<dbReference type="InterPro" id="IPR027417">
    <property type="entry name" value="P-loop_NTPase"/>
</dbReference>
<evidence type="ECO:0000256" key="1">
    <source>
        <dbReference type="SAM" id="MobiDB-lite"/>
    </source>
</evidence>
<feature type="region of interest" description="Disordered" evidence="1">
    <location>
        <begin position="1"/>
        <end position="23"/>
    </location>
</feature>
<dbReference type="InterPro" id="IPR059050">
    <property type="entry name" value="Rv3660c_N"/>
</dbReference>
<dbReference type="Gene3D" id="3.40.50.300">
    <property type="entry name" value="P-loop containing nucleotide triphosphate hydrolases"/>
    <property type="match status" value="1"/>
</dbReference>
<feature type="compositionally biased region" description="Basic and acidic residues" evidence="1">
    <location>
        <begin position="10"/>
        <end position="23"/>
    </location>
</feature>
<protein>
    <submittedName>
        <fullName evidence="3">CpaE-like protein</fullName>
    </submittedName>
</protein>
<evidence type="ECO:0000313" key="3">
    <source>
        <dbReference type="EMBL" id="EFS92259.1"/>
    </source>
</evidence>
<dbReference type="EMBL" id="ADZU01000027">
    <property type="protein sequence ID" value="EFS92259.1"/>
    <property type="molecule type" value="Genomic_DNA"/>
</dbReference>
<evidence type="ECO:0000313" key="4">
    <source>
        <dbReference type="Proteomes" id="UP000003179"/>
    </source>
</evidence>
<comment type="caution">
    <text evidence="3">The sequence shown here is derived from an EMBL/GenBank/DDBJ whole genome shotgun (WGS) entry which is preliminary data.</text>
</comment>
<dbReference type="Proteomes" id="UP000003179">
    <property type="component" value="Unassembled WGS sequence"/>
</dbReference>
<dbReference type="SUPFAM" id="SSF52540">
    <property type="entry name" value="P-loop containing nucleoside triphosphate hydrolases"/>
    <property type="match status" value="1"/>
</dbReference>
<dbReference type="Pfam" id="PF26563">
    <property type="entry name" value="Rv3660c_N"/>
    <property type="match status" value="1"/>
</dbReference>
<organism evidence="3 4">
    <name type="scientific">Cutibacterium modestum HL044PA1</name>
    <dbReference type="NCBI Taxonomy" id="765109"/>
    <lineage>
        <taxon>Bacteria</taxon>
        <taxon>Bacillati</taxon>
        <taxon>Actinomycetota</taxon>
        <taxon>Actinomycetes</taxon>
        <taxon>Propionibacteriales</taxon>
        <taxon>Propionibacteriaceae</taxon>
        <taxon>Cutibacterium</taxon>
        <taxon>Cutibacterium modestum</taxon>
    </lineage>
</organism>
<name>A0ABP2KBR8_9ACTN</name>
<feature type="domain" description="Rv3660c-like CheY-like N-terminal" evidence="2">
    <location>
        <begin position="29"/>
        <end position="129"/>
    </location>
</feature>
<evidence type="ECO:0000259" key="2">
    <source>
        <dbReference type="Pfam" id="PF26563"/>
    </source>
</evidence>
<accession>A0ABP2KBR8</accession>
<keyword evidence="4" id="KW-1185">Reference proteome</keyword>